<dbReference type="OrthoDB" id="256869at2"/>
<dbReference type="InterPro" id="IPR000683">
    <property type="entry name" value="Gfo/Idh/MocA-like_OxRdtase_N"/>
</dbReference>
<dbReference type="Gene3D" id="3.30.360.10">
    <property type="entry name" value="Dihydrodipicolinate Reductase, domain 2"/>
    <property type="match status" value="1"/>
</dbReference>
<evidence type="ECO:0000259" key="3">
    <source>
        <dbReference type="Pfam" id="PF22725"/>
    </source>
</evidence>
<feature type="domain" description="GFO/IDH/MocA-like oxidoreductase" evidence="3">
    <location>
        <begin position="143"/>
        <end position="269"/>
    </location>
</feature>
<dbReference type="GO" id="GO:0000166">
    <property type="term" value="F:nucleotide binding"/>
    <property type="evidence" value="ECO:0007669"/>
    <property type="project" value="InterPro"/>
</dbReference>
<dbReference type="EMBL" id="LT629732">
    <property type="protein sequence ID" value="SDR85116.1"/>
    <property type="molecule type" value="Genomic_DNA"/>
</dbReference>
<evidence type="ECO:0000313" key="5">
    <source>
        <dbReference type="Proteomes" id="UP000198983"/>
    </source>
</evidence>
<dbReference type="Pfam" id="PF01408">
    <property type="entry name" value="GFO_IDH_MocA"/>
    <property type="match status" value="1"/>
</dbReference>
<reference evidence="4 5" key="1">
    <citation type="submission" date="2016-10" db="EMBL/GenBank/DDBJ databases">
        <authorList>
            <person name="de Groot N.N."/>
        </authorList>
    </citation>
    <scope>NUCLEOTIDE SEQUENCE [LARGE SCALE GENOMIC DNA]</scope>
    <source>
        <strain evidence="4 5">DSM 22024</strain>
    </source>
</reference>
<dbReference type="AlphaFoldDB" id="A0A1H1MEH6"/>
<sequence>MTSTDSRTTKPLKFAAVGLDHGHILGLVHGLIGAGAECVGLWSETDTPHTAALAERAPRIPRVAEADELLTDPDISLIVTAAVPARRAGIAVAAMRNGKDVVADKPGAITLDQLAEVRTAVAETGRFWSVAFSERTASRATVRARRLIEEGAIGQVVQTMGTGPHHLRPHTRPSWTFDPGLAGGILADIASHQVDQFLYLTGSTSAEVVSSTVGNFAHPEYPEFEDFGEVVLRSPHAHGYARVDWYTPDGLGVWGDGRLTVLGTEGYIEVRKNIDLLGRPGGDHLFLVNGKGTQYLESDDVELPYFPAILDDVVRRGDTAIPQELVFTATELALTAQANATRVGCLG</sequence>
<keyword evidence="5" id="KW-1185">Reference proteome</keyword>
<dbReference type="GO" id="GO:0016491">
    <property type="term" value="F:oxidoreductase activity"/>
    <property type="evidence" value="ECO:0007669"/>
    <property type="project" value="UniProtKB-KW"/>
</dbReference>
<dbReference type="InterPro" id="IPR055170">
    <property type="entry name" value="GFO_IDH_MocA-like_dom"/>
</dbReference>
<evidence type="ECO:0000313" key="4">
    <source>
        <dbReference type="EMBL" id="SDR85116.1"/>
    </source>
</evidence>
<protein>
    <submittedName>
        <fullName evidence="4">Predicted dehydrogenase</fullName>
    </submittedName>
</protein>
<dbReference type="Proteomes" id="UP000198983">
    <property type="component" value="Chromosome I"/>
</dbReference>
<organism evidence="4 5">
    <name type="scientific">Actinopolymorpha singaporensis</name>
    <dbReference type="NCBI Taxonomy" id="117157"/>
    <lineage>
        <taxon>Bacteria</taxon>
        <taxon>Bacillati</taxon>
        <taxon>Actinomycetota</taxon>
        <taxon>Actinomycetes</taxon>
        <taxon>Propionibacteriales</taxon>
        <taxon>Actinopolymorphaceae</taxon>
        <taxon>Actinopolymorpha</taxon>
    </lineage>
</organism>
<proteinExistence type="predicted"/>
<dbReference type="RefSeq" id="WP_092650610.1">
    <property type="nucleotide sequence ID" value="NZ_LT629732.1"/>
</dbReference>
<feature type="domain" description="Gfo/Idh/MocA-like oxidoreductase N-terminal" evidence="2">
    <location>
        <begin position="35"/>
        <end position="131"/>
    </location>
</feature>
<dbReference type="PANTHER" id="PTHR43818:SF11">
    <property type="entry name" value="BCDNA.GH03377"/>
    <property type="match status" value="1"/>
</dbReference>
<gene>
    <name evidence="4" type="ORF">SAMN04489717_0790</name>
</gene>
<dbReference type="InterPro" id="IPR050463">
    <property type="entry name" value="Gfo/Idh/MocA_oxidrdct_glycsds"/>
</dbReference>
<dbReference type="SUPFAM" id="SSF51735">
    <property type="entry name" value="NAD(P)-binding Rossmann-fold domains"/>
    <property type="match status" value="1"/>
</dbReference>
<keyword evidence="1" id="KW-0560">Oxidoreductase</keyword>
<evidence type="ECO:0000259" key="2">
    <source>
        <dbReference type="Pfam" id="PF01408"/>
    </source>
</evidence>
<dbReference type="Pfam" id="PF22725">
    <property type="entry name" value="GFO_IDH_MocA_C3"/>
    <property type="match status" value="1"/>
</dbReference>
<name>A0A1H1MEH6_9ACTN</name>
<evidence type="ECO:0000256" key="1">
    <source>
        <dbReference type="ARBA" id="ARBA00023002"/>
    </source>
</evidence>
<dbReference type="PANTHER" id="PTHR43818">
    <property type="entry name" value="BCDNA.GH03377"/>
    <property type="match status" value="1"/>
</dbReference>
<dbReference type="SUPFAM" id="SSF55347">
    <property type="entry name" value="Glyceraldehyde-3-phosphate dehydrogenase-like, C-terminal domain"/>
    <property type="match status" value="1"/>
</dbReference>
<accession>A0A1H1MEH6</accession>
<dbReference type="InterPro" id="IPR036291">
    <property type="entry name" value="NAD(P)-bd_dom_sf"/>
</dbReference>
<dbReference type="Gene3D" id="3.40.50.720">
    <property type="entry name" value="NAD(P)-binding Rossmann-like Domain"/>
    <property type="match status" value="1"/>
</dbReference>
<dbReference type="STRING" id="117157.SAMN04489717_0790"/>